<evidence type="ECO:0000256" key="4">
    <source>
        <dbReference type="ARBA" id="ARBA00022583"/>
    </source>
</evidence>
<evidence type="ECO:0000256" key="7">
    <source>
        <dbReference type="ARBA" id="ARBA00022801"/>
    </source>
</evidence>
<dbReference type="GeneTree" id="ENSGT00940000155214"/>
<dbReference type="CDD" id="cd01256">
    <property type="entry name" value="PH_dynamin"/>
    <property type="match status" value="1"/>
</dbReference>
<feature type="region of interest" description="Disordered" evidence="11">
    <location>
        <begin position="765"/>
        <end position="859"/>
    </location>
</feature>
<feature type="compositionally biased region" description="Pro residues" evidence="11">
    <location>
        <begin position="815"/>
        <end position="824"/>
    </location>
</feature>
<dbReference type="PROSITE" id="PS00410">
    <property type="entry name" value="G_DYNAMIN_1"/>
    <property type="match status" value="1"/>
</dbReference>
<dbReference type="PANTHER" id="PTHR11566:SF32">
    <property type="entry name" value="DYNAMIN-1"/>
    <property type="match status" value="1"/>
</dbReference>
<dbReference type="FunFam" id="1.20.120.1240:FF:000014">
    <property type="entry name" value="Dynamin 2b"/>
    <property type="match status" value="1"/>
</dbReference>
<name>A0A673X2B3_SALTR</name>
<dbReference type="GO" id="GO:0005737">
    <property type="term" value="C:cytoplasm"/>
    <property type="evidence" value="ECO:0007669"/>
    <property type="project" value="UniProtKB-SubCell"/>
</dbReference>
<dbReference type="Pfam" id="PF00350">
    <property type="entry name" value="Dynamin_N"/>
    <property type="match status" value="1"/>
</dbReference>
<comment type="subcellular location">
    <subcellularLocation>
        <location evidence="1">Cytoplasm</location>
    </subcellularLocation>
</comment>
<evidence type="ECO:0000256" key="1">
    <source>
        <dbReference type="ARBA" id="ARBA00004496"/>
    </source>
</evidence>
<dbReference type="FunFam" id="1.20.120.1240:FF:000012">
    <property type="entry name" value="dynamin-3 isoform X1"/>
    <property type="match status" value="1"/>
</dbReference>
<dbReference type="InterPro" id="IPR000375">
    <property type="entry name" value="Dynamin_stalk"/>
</dbReference>
<evidence type="ECO:0000313" key="15">
    <source>
        <dbReference type="Ensembl" id="ENSSTUP00000015102.1"/>
    </source>
</evidence>
<dbReference type="InterPro" id="IPR030381">
    <property type="entry name" value="G_DYNAMIN_dom"/>
</dbReference>
<keyword evidence="5" id="KW-0493">Microtubule</keyword>
<dbReference type="CDD" id="cd08771">
    <property type="entry name" value="DLP_1"/>
    <property type="match status" value="1"/>
</dbReference>
<dbReference type="GO" id="GO:0031623">
    <property type="term" value="P:receptor internalization"/>
    <property type="evidence" value="ECO:0007669"/>
    <property type="project" value="TreeGrafter"/>
</dbReference>
<dbReference type="SMART" id="SM00053">
    <property type="entry name" value="DYNc"/>
    <property type="match status" value="1"/>
</dbReference>
<dbReference type="GO" id="GO:0005886">
    <property type="term" value="C:plasma membrane"/>
    <property type="evidence" value="ECO:0007669"/>
    <property type="project" value="TreeGrafter"/>
</dbReference>
<dbReference type="Pfam" id="PF00169">
    <property type="entry name" value="PH"/>
    <property type="match status" value="1"/>
</dbReference>
<reference evidence="15" key="1">
    <citation type="submission" date="2025-08" db="UniProtKB">
        <authorList>
            <consortium name="Ensembl"/>
        </authorList>
    </citation>
    <scope>IDENTIFICATION</scope>
</reference>
<dbReference type="InterPro" id="IPR003130">
    <property type="entry name" value="GED"/>
</dbReference>
<evidence type="ECO:0000256" key="9">
    <source>
        <dbReference type="ARBA" id="ARBA00023175"/>
    </source>
</evidence>
<accession>A0A673X2B3</accession>
<dbReference type="Pfam" id="PF01031">
    <property type="entry name" value="Dynamin_M"/>
    <property type="match status" value="1"/>
</dbReference>
<dbReference type="EC" id="3.6.5.5" evidence="2"/>
<dbReference type="InterPro" id="IPR045063">
    <property type="entry name" value="Dynamin_N"/>
</dbReference>
<dbReference type="GO" id="GO:0008017">
    <property type="term" value="F:microtubule binding"/>
    <property type="evidence" value="ECO:0007669"/>
    <property type="project" value="TreeGrafter"/>
</dbReference>
<dbReference type="PROSITE" id="PS51718">
    <property type="entry name" value="G_DYNAMIN_2"/>
    <property type="match status" value="1"/>
</dbReference>
<dbReference type="GO" id="GO:0098793">
    <property type="term" value="C:presynapse"/>
    <property type="evidence" value="ECO:0007669"/>
    <property type="project" value="GOC"/>
</dbReference>
<evidence type="ECO:0000256" key="5">
    <source>
        <dbReference type="ARBA" id="ARBA00022701"/>
    </source>
</evidence>
<dbReference type="Gene3D" id="1.20.120.1240">
    <property type="entry name" value="Dynamin, middle domain"/>
    <property type="match status" value="2"/>
</dbReference>
<dbReference type="FunFam" id="2.30.29.30:FF:000010">
    <property type="entry name" value="dynamin-1 isoform X2"/>
    <property type="match status" value="1"/>
</dbReference>
<dbReference type="Gene3D" id="2.30.29.30">
    <property type="entry name" value="Pleckstrin-homology domain (PH domain)/Phosphotyrosine-binding domain (PTB)"/>
    <property type="match status" value="1"/>
</dbReference>
<evidence type="ECO:0000256" key="8">
    <source>
        <dbReference type="ARBA" id="ARBA00023134"/>
    </source>
</evidence>
<keyword evidence="7" id="KW-0378">Hydrolase</keyword>
<dbReference type="Proteomes" id="UP000472277">
    <property type="component" value="Chromosome 23"/>
</dbReference>
<dbReference type="PROSITE" id="PS51388">
    <property type="entry name" value="GED"/>
    <property type="match status" value="1"/>
</dbReference>
<evidence type="ECO:0000259" key="13">
    <source>
        <dbReference type="PROSITE" id="PS51388"/>
    </source>
</evidence>
<dbReference type="SMART" id="SM00233">
    <property type="entry name" value="PH"/>
    <property type="match status" value="1"/>
</dbReference>
<feature type="domain" description="PH" evidence="12">
    <location>
        <begin position="531"/>
        <end position="637"/>
    </location>
</feature>
<dbReference type="SUPFAM" id="SSF50729">
    <property type="entry name" value="PH domain-like"/>
    <property type="match status" value="1"/>
</dbReference>
<dbReference type="GO" id="GO:0003924">
    <property type="term" value="F:GTPase activity"/>
    <property type="evidence" value="ECO:0007669"/>
    <property type="project" value="InterPro"/>
</dbReference>
<dbReference type="InterPro" id="IPR019762">
    <property type="entry name" value="Dynamin_GTPase_CS"/>
</dbReference>
<gene>
    <name evidence="15" type="primary">DNM1</name>
    <name evidence="15" type="synonym">dnm1a</name>
</gene>
<keyword evidence="16" id="KW-1185">Reference proteome</keyword>
<dbReference type="GO" id="GO:0005525">
    <property type="term" value="F:GTP binding"/>
    <property type="evidence" value="ECO:0007669"/>
    <property type="project" value="UniProtKB-KW"/>
</dbReference>
<keyword evidence="6 10" id="KW-0547">Nucleotide-binding</keyword>
<evidence type="ECO:0000313" key="16">
    <source>
        <dbReference type="Proteomes" id="UP000472277"/>
    </source>
</evidence>
<evidence type="ECO:0000256" key="10">
    <source>
        <dbReference type="RuleBase" id="RU003932"/>
    </source>
</evidence>
<feature type="compositionally biased region" description="Basic and acidic residues" evidence="11">
    <location>
        <begin position="642"/>
        <end position="651"/>
    </location>
</feature>
<feature type="domain" description="Dynamin-type G" evidence="14">
    <location>
        <begin position="28"/>
        <end position="294"/>
    </location>
</feature>
<keyword evidence="3" id="KW-0963">Cytoplasm</keyword>
<dbReference type="Ensembl" id="ENSSTUT00000015951.1">
    <property type="protein sequence ID" value="ENSSTUP00000015102.1"/>
    <property type="gene ID" value="ENSSTUG00000006910.1"/>
</dbReference>
<dbReference type="GO" id="GO:0005874">
    <property type="term" value="C:microtubule"/>
    <property type="evidence" value="ECO:0007669"/>
    <property type="project" value="UniProtKB-KW"/>
</dbReference>
<organism evidence="15 16">
    <name type="scientific">Salmo trutta</name>
    <name type="common">Brown trout</name>
    <dbReference type="NCBI Taxonomy" id="8032"/>
    <lineage>
        <taxon>Eukaryota</taxon>
        <taxon>Metazoa</taxon>
        <taxon>Chordata</taxon>
        <taxon>Craniata</taxon>
        <taxon>Vertebrata</taxon>
        <taxon>Euteleostomi</taxon>
        <taxon>Actinopterygii</taxon>
        <taxon>Neopterygii</taxon>
        <taxon>Teleostei</taxon>
        <taxon>Protacanthopterygii</taxon>
        <taxon>Salmoniformes</taxon>
        <taxon>Salmonidae</taxon>
        <taxon>Salmoninae</taxon>
        <taxon>Salmo</taxon>
    </lineage>
</organism>
<dbReference type="InterPro" id="IPR001401">
    <property type="entry name" value="Dynamin_GTPase"/>
</dbReference>
<dbReference type="InterPro" id="IPR020850">
    <property type="entry name" value="GED_dom"/>
</dbReference>
<proteinExistence type="inferred from homology"/>
<evidence type="ECO:0000256" key="3">
    <source>
        <dbReference type="ARBA" id="ARBA00022490"/>
    </source>
</evidence>
<keyword evidence="9" id="KW-0505">Motor protein</keyword>
<dbReference type="FunFam" id="3.40.50.300:FF:000045">
    <property type="entry name" value="dynamin-1 isoform X2"/>
    <property type="match status" value="1"/>
</dbReference>
<evidence type="ECO:0000259" key="12">
    <source>
        <dbReference type="PROSITE" id="PS50003"/>
    </source>
</evidence>
<evidence type="ECO:0000256" key="11">
    <source>
        <dbReference type="SAM" id="MobiDB-lite"/>
    </source>
</evidence>
<dbReference type="InterPro" id="IPR011993">
    <property type="entry name" value="PH-like_dom_sf"/>
</dbReference>
<dbReference type="AlphaFoldDB" id="A0A673X2B3"/>
<sequence length="859" mass="96720">MGNRGMEDLIPLVNKMQDAFSAIGQNSQLDLPQIAVVGGQSAGKSSVLENFVGKDFLPRGSGIVTRRPLVLQLINCPTEYAEFLHCKGKKFTDFDEVRGEIEAETDRITGQNKGISPVPINLRVYSPHVLNLTLVDLPGMTKVPVGDQPADIEQQIRDMLYQFVTKDNCLLLAVSPANSDLANSDALKIAKEVDPQGQRTIGVITKLDLMDEGTDAREILENKLLPLRRGYIGVVNRSQKDIDGKKDITAAMAAERKFFLTHPGYRHLAERMGTPYLQKTLNQQLTNHIRDTLPGLRAKLQSQLLSIEKEVEEYKNFRPDDPSRKTKALLQMVQQFSVDFEKRIEGSGDQIDTAELSGGARINRIFHERFPFELVKMEFNEKELRKEISYAIKNIHGIRTGLFTPDMAFETIVKRQIGKIKEPCQKCVDMVISELVNTVRQCTQKLAQYPMLREEMEKIVTQHIRDRESRTKDQVMLLIDIELAYMNTNHEDFIGFANAQQRSSQVAQKKQTGSKQDEIMPERGAVNDRFKVIRKGWLTINNIGIMKGGAKEYWFVLTAESLSWYKDDEEKEKKYMLQVDNLRLRDVEKSFMSSKQIFALFNTEQRNVYKDYRQLELACESQEEIDGWKASFLRAGVYPERVTEKEGKSDSGDGENGSDNLMHSMDPQLERQVETIRNLVDSYMAIVNKTIRDLMPKTIMYLMINNTKEFINAELLANLYHSGDQNSLMEESQEQAHHRDEMLRMYHALKEALSIIGDISTTTVTTAMPPPVDDSWLRPGGNNSGGRSPAASPTPNRRAPPGPPGRPVSRGSAPGLPPGPPVPSRPGASPDPFGGPPPSVPFRPNRAPPGVPRITISDQ</sequence>
<dbReference type="InterPro" id="IPR001849">
    <property type="entry name" value="PH_domain"/>
</dbReference>
<comment type="similarity">
    <text evidence="10">Belongs to the TRAFAC class dynamin-like GTPase superfamily. Dynamin/Fzo/YdjA family.</text>
</comment>
<dbReference type="PANTHER" id="PTHR11566">
    <property type="entry name" value="DYNAMIN"/>
    <property type="match status" value="1"/>
</dbReference>
<dbReference type="GO" id="GO:0016185">
    <property type="term" value="P:synaptic vesicle budding from presynaptic endocytic zone membrane"/>
    <property type="evidence" value="ECO:0007669"/>
    <property type="project" value="TreeGrafter"/>
</dbReference>
<dbReference type="PROSITE" id="PS50003">
    <property type="entry name" value="PH_DOMAIN"/>
    <property type="match status" value="1"/>
</dbReference>
<evidence type="ECO:0000256" key="2">
    <source>
        <dbReference type="ARBA" id="ARBA00011980"/>
    </source>
</evidence>
<reference evidence="15" key="2">
    <citation type="submission" date="2025-09" db="UniProtKB">
        <authorList>
            <consortium name="Ensembl"/>
        </authorList>
    </citation>
    <scope>IDENTIFICATION</scope>
</reference>
<dbReference type="SMART" id="SM00302">
    <property type="entry name" value="GED"/>
    <property type="match status" value="1"/>
</dbReference>
<dbReference type="Pfam" id="PF02212">
    <property type="entry name" value="GED"/>
    <property type="match status" value="1"/>
</dbReference>
<evidence type="ECO:0000259" key="14">
    <source>
        <dbReference type="PROSITE" id="PS51718"/>
    </source>
</evidence>
<dbReference type="SUPFAM" id="SSF52540">
    <property type="entry name" value="P-loop containing nucleoside triphosphate hydrolases"/>
    <property type="match status" value="1"/>
</dbReference>
<feature type="domain" description="GED" evidence="13">
    <location>
        <begin position="673"/>
        <end position="764"/>
    </location>
</feature>
<keyword evidence="8 10" id="KW-0342">GTP-binding</keyword>
<dbReference type="InterPro" id="IPR022812">
    <property type="entry name" value="Dynamin"/>
</dbReference>
<keyword evidence="4" id="KW-0254">Endocytosis</keyword>
<dbReference type="InterPro" id="IPR027417">
    <property type="entry name" value="P-loop_NTPase"/>
</dbReference>
<dbReference type="Gene3D" id="3.40.50.300">
    <property type="entry name" value="P-loop containing nucleotide triphosphate hydrolases"/>
    <property type="match status" value="1"/>
</dbReference>
<feature type="region of interest" description="Disordered" evidence="11">
    <location>
        <begin position="642"/>
        <end position="663"/>
    </location>
</feature>
<feature type="compositionally biased region" description="Pro residues" evidence="11">
    <location>
        <begin position="833"/>
        <end position="851"/>
    </location>
</feature>
<evidence type="ECO:0000256" key="6">
    <source>
        <dbReference type="ARBA" id="ARBA00022741"/>
    </source>
</evidence>
<dbReference type="PRINTS" id="PR00195">
    <property type="entry name" value="DYNAMIN"/>
</dbReference>
<protein>
    <recommendedName>
        <fullName evidence="2">dynamin GTPase</fullName>
        <ecNumber evidence="2">3.6.5.5</ecNumber>
    </recommendedName>
</protein>